<accession>E0S3D8</accession>
<evidence type="ECO:0000313" key="1">
    <source>
        <dbReference type="EMBL" id="ADL35920.1"/>
    </source>
</evidence>
<dbReference type="AlphaFoldDB" id="E0S3D8"/>
<keyword evidence="2" id="KW-1185">Reference proteome</keyword>
<dbReference type="HOGENOM" id="CLU_3115633_0_0_9"/>
<dbReference type="Proteomes" id="UP000001299">
    <property type="component" value="Chromosome 2"/>
</dbReference>
<dbReference type="EMBL" id="CP001811">
    <property type="protein sequence ID" value="ADL35920.1"/>
    <property type="molecule type" value="Genomic_DNA"/>
</dbReference>
<organism evidence="1 2">
    <name type="scientific">Butyrivibrio proteoclasticus (strain ATCC 51982 / DSM 14932 / B316)</name>
    <name type="common">Clostridium proteoclasticum</name>
    <dbReference type="NCBI Taxonomy" id="515622"/>
    <lineage>
        <taxon>Bacteria</taxon>
        <taxon>Bacillati</taxon>
        <taxon>Bacillota</taxon>
        <taxon>Clostridia</taxon>
        <taxon>Lachnospirales</taxon>
        <taxon>Lachnospiraceae</taxon>
        <taxon>Butyrivibrio</taxon>
    </lineage>
</organism>
<proteinExistence type="predicted"/>
<protein>
    <submittedName>
        <fullName evidence="1">Uncharacterized protein</fullName>
    </submittedName>
</protein>
<evidence type="ECO:0000313" key="2">
    <source>
        <dbReference type="Proteomes" id="UP000001299"/>
    </source>
</evidence>
<dbReference type="KEGG" id="bpb:bpr_III234"/>
<sequence>MEMIDNSFHEYFLLQIFDIYLYESNDLQAGNKYRIQFFLNQTSYDFSLNS</sequence>
<name>E0S3D8_BUTPB</name>
<reference evidence="1 2" key="1">
    <citation type="journal article" date="2010" name="PLoS ONE">
        <title>The glycobiome of the rumen bacterium Butyrivibrio proteoclasticus B316(T) highlights adaptation to a polysaccharide-rich environment.</title>
        <authorList>
            <person name="Kelly W.J."/>
            <person name="Leahy S.C."/>
            <person name="Altermann E."/>
            <person name="Yeoman C.J."/>
            <person name="Dunne J.C."/>
            <person name="Kong Z."/>
            <person name="Pacheco D.M."/>
            <person name="Li D."/>
            <person name="Noel S.J."/>
            <person name="Moon C.D."/>
            <person name="Cookson A.L."/>
            <person name="Attwood G.T."/>
        </authorList>
    </citation>
    <scope>NUCLEOTIDE SEQUENCE [LARGE SCALE GENOMIC DNA]</scope>
    <source>
        <strain evidence="2">ATCC 51982 / DSM 14932 / B316</strain>
    </source>
</reference>
<gene>
    <name evidence="1" type="ordered locus">bpr_III234</name>
</gene>